<keyword evidence="1" id="KW-0805">Transcription regulation</keyword>
<dbReference type="SUPFAM" id="SSF46785">
    <property type="entry name" value="Winged helix' DNA-binding domain"/>
    <property type="match status" value="1"/>
</dbReference>
<dbReference type="Gene3D" id="3.40.1410.10">
    <property type="entry name" value="Chorismate lyase-like"/>
    <property type="match status" value="1"/>
</dbReference>
<dbReference type="InterPro" id="IPR000524">
    <property type="entry name" value="Tscrpt_reg_HTH_GntR"/>
</dbReference>
<dbReference type="Pfam" id="PF07702">
    <property type="entry name" value="UTRA"/>
    <property type="match status" value="1"/>
</dbReference>
<dbReference type="RefSeq" id="WP_066567118.1">
    <property type="nucleotide sequence ID" value="NZ_CP015622.1"/>
</dbReference>
<dbReference type="PROSITE" id="PS50949">
    <property type="entry name" value="HTH_GNTR"/>
    <property type="match status" value="1"/>
</dbReference>
<dbReference type="InterPro" id="IPR011663">
    <property type="entry name" value="UTRA"/>
</dbReference>
<dbReference type="InterPro" id="IPR036390">
    <property type="entry name" value="WH_DNA-bd_sf"/>
</dbReference>
<dbReference type="CDD" id="cd07377">
    <property type="entry name" value="WHTH_GntR"/>
    <property type="match status" value="1"/>
</dbReference>
<evidence type="ECO:0000256" key="3">
    <source>
        <dbReference type="ARBA" id="ARBA00023163"/>
    </source>
</evidence>
<dbReference type="SMART" id="SM00345">
    <property type="entry name" value="HTH_GNTR"/>
    <property type="match status" value="1"/>
</dbReference>
<evidence type="ECO:0000313" key="5">
    <source>
        <dbReference type="EMBL" id="ANE04543.1"/>
    </source>
</evidence>
<evidence type="ECO:0000256" key="2">
    <source>
        <dbReference type="ARBA" id="ARBA00023125"/>
    </source>
</evidence>
<dbReference type="GO" id="GO:0003677">
    <property type="term" value="F:DNA binding"/>
    <property type="evidence" value="ECO:0007669"/>
    <property type="project" value="UniProtKB-KW"/>
</dbReference>
<reference evidence="5 6" key="1">
    <citation type="submission" date="2016-05" db="EMBL/GenBank/DDBJ databases">
        <title>Complete genome sequence of Corynebacterium crudilactis, a new Corynebacterium species isolated from raw cow's milk.</title>
        <authorList>
            <person name="Christian R."/>
            <person name="Zimmermann J."/>
            <person name="Lipski A."/>
            <person name="Kalinowski J."/>
        </authorList>
    </citation>
    <scope>NUCLEOTIDE SEQUENCE [LARGE SCALE GENOMIC DNA]</scope>
    <source>
        <strain evidence="5 6">JZ16</strain>
    </source>
</reference>
<gene>
    <name evidence="5" type="ORF">ccrud_10240</name>
</gene>
<dbReference type="KEGG" id="ccjz:ccrud_10240"/>
<keyword evidence="2" id="KW-0238">DNA-binding</keyword>
<organism evidence="5 6">
    <name type="scientific">Corynebacterium crudilactis</name>
    <dbReference type="NCBI Taxonomy" id="1652495"/>
    <lineage>
        <taxon>Bacteria</taxon>
        <taxon>Bacillati</taxon>
        <taxon>Actinomycetota</taxon>
        <taxon>Actinomycetes</taxon>
        <taxon>Mycobacteriales</taxon>
        <taxon>Corynebacteriaceae</taxon>
        <taxon>Corynebacterium</taxon>
    </lineage>
</organism>
<dbReference type="PANTHER" id="PTHR44846">
    <property type="entry name" value="MANNOSYL-D-GLYCERATE TRANSPORT/METABOLISM SYSTEM REPRESSOR MNGR-RELATED"/>
    <property type="match status" value="1"/>
</dbReference>
<dbReference type="PANTHER" id="PTHR44846:SF17">
    <property type="entry name" value="GNTR-FAMILY TRANSCRIPTIONAL REGULATOR"/>
    <property type="match status" value="1"/>
</dbReference>
<dbReference type="InterPro" id="IPR028978">
    <property type="entry name" value="Chorismate_lyase_/UTRA_dom_sf"/>
</dbReference>
<evidence type="ECO:0000259" key="4">
    <source>
        <dbReference type="PROSITE" id="PS50949"/>
    </source>
</evidence>
<dbReference type="EMBL" id="CP015622">
    <property type="protein sequence ID" value="ANE04543.1"/>
    <property type="molecule type" value="Genomic_DNA"/>
</dbReference>
<feature type="domain" description="HTH gntR-type" evidence="4">
    <location>
        <begin position="6"/>
        <end position="74"/>
    </location>
</feature>
<dbReference type="SMART" id="SM00866">
    <property type="entry name" value="UTRA"/>
    <property type="match status" value="1"/>
</dbReference>
<dbReference type="InterPro" id="IPR036388">
    <property type="entry name" value="WH-like_DNA-bd_sf"/>
</dbReference>
<name>A0A172QV10_9CORY</name>
<evidence type="ECO:0000313" key="6">
    <source>
        <dbReference type="Proteomes" id="UP000076929"/>
    </source>
</evidence>
<dbReference type="Pfam" id="PF00392">
    <property type="entry name" value="GntR"/>
    <property type="match status" value="1"/>
</dbReference>
<sequence length="251" mass="27631">MITPIKQHHEIIANELRKAIRDREFKTGDPVPSEAELCKRFHTSRGPVRQAIATLRAEGLLSSSRGRRTVVLDNVPTQSFDGVISFSQWCKNSGIEPGQITQHLTRHPADAKLAASLEIEPGAPVVSVYRLRLMDSEPVMVERLNYPLEVGKIVLAFDTDSGSIYQELIDQGVDINNATRTIDAIAASAEDAELLNIPEGSPLLRVRRRAFTVDGTPIESSEDCYLPSKASFTLNTAREQPSPLTMVRSAS</sequence>
<protein>
    <submittedName>
        <fullName evidence="5">GntR family transcriptional regulator</fullName>
    </submittedName>
</protein>
<dbReference type="SUPFAM" id="SSF64288">
    <property type="entry name" value="Chorismate lyase-like"/>
    <property type="match status" value="1"/>
</dbReference>
<dbReference type="Gene3D" id="1.10.10.10">
    <property type="entry name" value="Winged helix-like DNA-binding domain superfamily/Winged helix DNA-binding domain"/>
    <property type="match status" value="1"/>
</dbReference>
<evidence type="ECO:0000256" key="1">
    <source>
        <dbReference type="ARBA" id="ARBA00023015"/>
    </source>
</evidence>
<dbReference type="OrthoDB" id="3210131at2"/>
<keyword evidence="3" id="KW-0804">Transcription</keyword>
<proteinExistence type="predicted"/>
<dbReference type="AlphaFoldDB" id="A0A172QV10"/>
<dbReference type="Proteomes" id="UP000076929">
    <property type="component" value="Chromosome"/>
</dbReference>
<dbReference type="GO" id="GO:0045892">
    <property type="term" value="P:negative regulation of DNA-templated transcription"/>
    <property type="evidence" value="ECO:0007669"/>
    <property type="project" value="TreeGrafter"/>
</dbReference>
<dbReference type="STRING" id="1652495.ccrud_10240"/>
<dbReference type="GO" id="GO:0003700">
    <property type="term" value="F:DNA-binding transcription factor activity"/>
    <property type="evidence" value="ECO:0007669"/>
    <property type="project" value="InterPro"/>
</dbReference>
<keyword evidence="6" id="KW-1185">Reference proteome</keyword>
<dbReference type="PRINTS" id="PR00035">
    <property type="entry name" value="HTHGNTR"/>
</dbReference>
<dbReference type="InterPro" id="IPR050679">
    <property type="entry name" value="Bact_HTH_transcr_reg"/>
</dbReference>
<accession>A0A172QV10</accession>